<feature type="transmembrane region" description="Helical" evidence="2">
    <location>
        <begin position="140"/>
        <end position="161"/>
    </location>
</feature>
<feature type="region of interest" description="Disordered" evidence="1">
    <location>
        <begin position="183"/>
        <end position="248"/>
    </location>
</feature>
<dbReference type="PANTHER" id="PTHR34475">
    <property type="match status" value="1"/>
</dbReference>
<keyword evidence="2" id="KW-0472">Membrane</keyword>
<dbReference type="Pfam" id="PF13413">
    <property type="entry name" value="HTH_25"/>
    <property type="match status" value="1"/>
</dbReference>
<feature type="compositionally biased region" description="Polar residues" evidence="1">
    <location>
        <begin position="197"/>
        <end position="206"/>
    </location>
</feature>
<proteinExistence type="predicted"/>
<evidence type="ECO:0000259" key="3">
    <source>
        <dbReference type="Pfam" id="PF13464"/>
    </source>
</evidence>
<keyword evidence="2" id="KW-0812">Transmembrane</keyword>
<dbReference type="InterPro" id="IPR025194">
    <property type="entry name" value="RodZ-like_C"/>
</dbReference>
<dbReference type="Pfam" id="PF13464">
    <property type="entry name" value="RodZ_C"/>
    <property type="match status" value="1"/>
</dbReference>
<dbReference type="GO" id="GO:0003677">
    <property type="term" value="F:DNA binding"/>
    <property type="evidence" value="ECO:0007669"/>
    <property type="project" value="InterPro"/>
</dbReference>
<dbReference type="InterPro" id="IPR001387">
    <property type="entry name" value="Cro/C1-type_HTH"/>
</dbReference>
<gene>
    <name evidence="4" type="primary">rodZ</name>
    <name evidence="4" type="ORF">PN925_000407</name>
</gene>
<keyword evidence="2" id="KW-1133">Transmembrane helix</keyword>
<dbReference type="InterPro" id="IPR010982">
    <property type="entry name" value="Lambda_DNA-bd_dom_sf"/>
</dbReference>
<dbReference type="EMBL" id="ABKJEP030000003">
    <property type="protein sequence ID" value="EMO9455085.1"/>
    <property type="molecule type" value="Genomic_DNA"/>
</dbReference>
<name>A0AAI9HPG8_MORMO</name>
<dbReference type="NCBIfam" id="NF008109">
    <property type="entry name" value="PRK10856.1"/>
    <property type="match status" value="1"/>
</dbReference>
<dbReference type="AlphaFoldDB" id="A0AAI9HPG8"/>
<reference evidence="4" key="1">
    <citation type="submission" date="2024-02" db="EMBL/GenBank/DDBJ databases">
        <authorList>
            <consortium name="Clinical and Environmental Microbiology Branch: Whole genome sequencing antimicrobial resistance pathogens in the healthcare setting"/>
        </authorList>
    </citation>
    <scope>NUCLEOTIDE SEQUENCE</scope>
    <source>
        <strain evidence="4">2023KU-00017</strain>
    </source>
</reference>
<evidence type="ECO:0000313" key="4">
    <source>
        <dbReference type="EMBL" id="EMO9455085.1"/>
    </source>
</evidence>
<accession>A0AAI9HPG8</accession>
<dbReference type="CDD" id="cd00093">
    <property type="entry name" value="HTH_XRE"/>
    <property type="match status" value="1"/>
</dbReference>
<comment type="caution">
    <text evidence="4">The sequence shown here is derived from an EMBL/GenBank/DDBJ whole genome shotgun (WGS) entry which is preliminary data.</text>
</comment>
<evidence type="ECO:0000256" key="2">
    <source>
        <dbReference type="SAM" id="Phobius"/>
    </source>
</evidence>
<dbReference type="InterPro" id="IPR050400">
    <property type="entry name" value="Bact_Cytoskel_RodZ"/>
</dbReference>
<evidence type="ECO:0000256" key="1">
    <source>
        <dbReference type="SAM" id="MobiDB-lite"/>
    </source>
</evidence>
<dbReference type="PANTHER" id="PTHR34475:SF1">
    <property type="entry name" value="CYTOSKELETON PROTEIN RODZ"/>
    <property type="match status" value="1"/>
</dbReference>
<organism evidence="4">
    <name type="scientific">Morganella morganii</name>
    <name type="common">Proteus morganii</name>
    <dbReference type="NCBI Taxonomy" id="582"/>
    <lineage>
        <taxon>Bacteria</taxon>
        <taxon>Pseudomonadati</taxon>
        <taxon>Pseudomonadota</taxon>
        <taxon>Gammaproteobacteria</taxon>
        <taxon>Enterobacterales</taxon>
        <taxon>Morganellaceae</taxon>
        <taxon>Morganella</taxon>
    </lineage>
</organism>
<sequence>MQYAGIRNFGARKGRSPRFLVTRTVCVLKLMNNSQSQDNLQLTLGQFLTQRREQLQLSRETVADRLCLKLTTVREIEEDALKEGNPTFIRGYVRTYAKLLQIPESAIMPYLDKIAPAQMTKVQPMKSVTIGRQRKKREGWLMKFTWLVLLVVLALVGVWWWQQYQAQQADIASLAQQNDVTVNAPADVPGTDPADSTAPQTLNTPAGTPDTVPAGNTNTAALELSAATPQDQEIDSSKIVPLPGSDRVPPVVNRAVDSEGGTLPTTTQTQDGLVLTFKNTCWLEVADNKGTKIFSGTKQKGDTLEFAGAEPYRLKIGAPAAVDVQFKGQSVDLSHFVKANRVANLSVPKAGE</sequence>
<dbReference type="Gene3D" id="1.10.260.40">
    <property type="entry name" value="lambda repressor-like DNA-binding domains"/>
    <property type="match status" value="1"/>
</dbReference>
<feature type="domain" description="Cytoskeleton protein RodZ-like C-terminal" evidence="3">
    <location>
        <begin position="274"/>
        <end position="345"/>
    </location>
</feature>
<protein>
    <submittedName>
        <fullName evidence="4">Cytoskeleton protein RodZ</fullName>
    </submittedName>
</protein>